<evidence type="ECO:0000256" key="1">
    <source>
        <dbReference type="SAM" id="SignalP"/>
    </source>
</evidence>
<dbReference type="InterPro" id="IPR016087">
    <property type="entry name" value="Chalcone_isomerase"/>
</dbReference>
<feature type="domain" description="Chalcone isomerase" evidence="2">
    <location>
        <begin position="36"/>
        <end position="197"/>
    </location>
</feature>
<reference evidence="3" key="1">
    <citation type="submission" date="2021-01" db="EMBL/GenBank/DDBJ databases">
        <authorList>
            <person name="Corre E."/>
            <person name="Pelletier E."/>
            <person name="Niang G."/>
            <person name="Scheremetjew M."/>
            <person name="Finn R."/>
            <person name="Kale V."/>
            <person name="Holt S."/>
            <person name="Cochrane G."/>
            <person name="Meng A."/>
            <person name="Brown T."/>
            <person name="Cohen L."/>
        </authorList>
    </citation>
    <scope>NUCLEOTIDE SEQUENCE</scope>
    <source>
        <strain evidence="3">PLY182g</strain>
    </source>
</reference>
<dbReference type="GO" id="GO:0016872">
    <property type="term" value="F:intramolecular lyase activity"/>
    <property type="evidence" value="ECO:0007669"/>
    <property type="project" value="InterPro"/>
</dbReference>
<feature type="chain" id="PRO_5030974201" description="Chalcone isomerase domain-containing protein" evidence="1">
    <location>
        <begin position="18"/>
        <end position="208"/>
    </location>
</feature>
<feature type="signal peptide" evidence="1">
    <location>
        <begin position="1"/>
        <end position="17"/>
    </location>
</feature>
<dbReference type="SUPFAM" id="SSF54626">
    <property type="entry name" value="Chalcone isomerase"/>
    <property type="match status" value="1"/>
</dbReference>
<dbReference type="Gene3D" id="1.10.890.20">
    <property type="match status" value="1"/>
</dbReference>
<sequence length="208" mass="22044">MSSRVGALLLLCAGTHARVEPATKVGFKDSLNGQPLVGVGVRKKGPIKVYGIGMYVDAMGSKMSLSKYKQHESALKLPASFFEDILGGFGKTLVLKMVYGVSKEKMAGALAESIKPRMTGGLAAVSEFEQMLMDGCETHAKDGRACAGTEFQFGVRGSSLGVHVNGKKVGTINSKPLCRALLKCYFDSKSVAPALKSTSAEGLLERLH</sequence>
<name>A0A7S0Q024_9EUKA</name>
<evidence type="ECO:0000313" key="3">
    <source>
        <dbReference type="EMBL" id="CAD8601727.1"/>
    </source>
</evidence>
<gene>
    <name evidence="3" type="ORF">CPEL01642_LOCUS5058</name>
</gene>
<dbReference type="PANTHER" id="PTHR47698">
    <property type="entry name" value="FATTY-ACID-BINDING PROTEIN 3, CHLOROPLASTIC"/>
    <property type="match status" value="1"/>
</dbReference>
<evidence type="ECO:0000259" key="2">
    <source>
        <dbReference type="Pfam" id="PF16036"/>
    </source>
</evidence>
<dbReference type="Gene3D" id="3.50.70.10">
    <property type="match status" value="1"/>
</dbReference>
<dbReference type="AlphaFoldDB" id="A0A7S0Q024"/>
<organism evidence="3">
    <name type="scientific">Coccolithus braarudii</name>
    <dbReference type="NCBI Taxonomy" id="221442"/>
    <lineage>
        <taxon>Eukaryota</taxon>
        <taxon>Haptista</taxon>
        <taxon>Haptophyta</taxon>
        <taxon>Prymnesiophyceae</taxon>
        <taxon>Coccolithales</taxon>
        <taxon>Coccolithaceae</taxon>
        <taxon>Coccolithus</taxon>
    </lineage>
</organism>
<dbReference type="InterPro" id="IPR016088">
    <property type="entry name" value="Chalcone_isomerase_3-sand"/>
</dbReference>
<proteinExistence type="predicted"/>
<dbReference type="InterPro" id="IPR016089">
    <property type="entry name" value="Chalcone_isomerase_bundle_sf"/>
</dbReference>
<dbReference type="Pfam" id="PF16036">
    <property type="entry name" value="Chalcone_3"/>
    <property type="match status" value="1"/>
</dbReference>
<protein>
    <recommendedName>
        <fullName evidence="2">Chalcone isomerase domain-containing protein</fullName>
    </recommendedName>
</protein>
<dbReference type="EMBL" id="HBEY01010442">
    <property type="protein sequence ID" value="CAD8601727.1"/>
    <property type="molecule type" value="Transcribed_RNA"/>
</dbReference>
<dbReference type="InterPro" id="IPR036298">
    <property type="entry name" value="Chalcone_isomerase_sf"/>
</dbReference>
<keyword evidence="1" id="KW-0732">Signal</keyword>
<dbReference type="PANTHER" id="PTHR47698:SF2">
    <property type="entry name" value="FATTY-ACID-BINDING PROTEIN 3, CHLOROPLASTIC"/>
    <property type="match status" value="1"/>
</dbReference>
<accession>A0A7S0Q024</accession>